<sequence>MNTRSQLRKKIRQRRNALSITEQFNAETDLTARLSIHSEILQAKRIAIYLGNDGELSTANFIDWCWQNEKDVYLPVVHPFSKGNLLFLHYQQDTKLVSNQYGILEPQLDVTMVCPLDQLDIICTPLVAFDNSGARLGMGGGFYDRSLAHWQQTKLYPIGLAHDCQLVESVPIESWDVPLPEIITPSKSYRFI</sequence>
<dbReference type="InterPro" id="IPR002698">
    <property type="entry name" value="FTHF_cligase"/>
</dbReference>
<dbReference type="GO" id="GO:0030272">
    <property type="term" value="F:5-formyltetrahydrofolate cyclo-ligase activity"/>
    <property type="evidence" value="ECO:0007669"/>
    <property type="project" value="UniProtKB-EC"/>
</dbReference>
<dbReference type="Gene3D" id="3.40.50.10420">
    <property type="entry name" value="NagB/RpiA/CoA transferase-like"/>
    <property type="match status" value="1"/>
</dbReference>
<keyword evidence="5" id="KW-0460">Magnesium</keyword>
<evidence type="ECO:0000313" key="6">
    <source>
        <dbReference type="EMBL" id="OUR84920.1"/>
    </source>
</evidence>
<evidence type="ECO:0000256" key="2">
    <source>
        <dbReference type="ARBA" id="ARBA00022741"/>
    </source>
</evidence>
<evidence type="ECO:0000256" key="4">
    <source>
        <dbReference type="PIRSR" id="PIRSR006806-1"/>
    </source>
</evidence>
<keyword evidence="5" id="KW-0479">Metal-binding</keyword>
<accession>A0A1Y5ER09</accession>
<dbReference type="AlphaFoldDB" id="A0A1Y5ER09"/>
<dbReference type="GO" id="GO:0035999">
    <property type="term" value="P:tetrahydrofolate interconversion"/>
    <property type="evidence" value="ECO:0007669"/>
    <property type="project" value="TreeGrafter"/>
</dbReference>
<dbReference type="Pfam" id="PF01812">
    <property type="entry name" value="5-FTHF_cyc-lig"/>
    <property type="match status" value="1"/>
</dbReference>
<dbReference type="GO" id="GO:0046872">
    <property type="term" value="F:metal ion binding"/>
    <property type="evidence" value="ECO:0007669"/>
    <property type="project" value="UniProtKB-KW"/>
</dbReference>
<feature type="binding site" evidence="4">
    <location>
        <position position="55"/>
    </location>
    <ligand>
        <name>substrate</name>
    </ligand>
</feature>
<keyword evidence="6" id="KW-0436">Ligase</keyword>
<comment type="similarity">
    <text evidence="1 5">Belongs to the 5-formyltetrahydrofolate cyclo-ligase family.</text>
</comment>
<evidence type="ECO:0000256" key="3">
    <source>
        <dbReference type="ARBA" id="ARBA00022840"/>
    </source>
</evidence>
<dbReference type="PANTHER" id="PTHR23407">
    <property type="entry name" value="ATPASE INHIBITOR/5-FORMYLTETRAHYDROFOLATE CYCLO-LIGASE"/>
    <property type="match status" value="1"/>
</dbReference>
<comment type="catalytic activity">
    <reaction evidence="5">
        <text>(6S)-5-formyl-5,6,7,8-tetrahydrofolate + ATP = (6R)-5,10-methenyltetrahydrofolate + ADP + phosphate</text>
        <dbReference type="Rhea" id="RHEA:10488"/>
        <dbReference type="ChEBI" id="CHEBI:30616"/>
        <dbReference type="ChEBI" id="CHEBI:43474"/>
        <dbReference type="ChEBI" id="CHEBI:57455"/>
        <dbReference type="ChEBI" id="CHEBI:57457"/>
        <dbReference type="ChEBI" id="CHEBI:456216"/>
        <dbReference type="EC" id="6.3.3.2"/>
    </reaction>
</comment>
<reference evidence="7" key="1">
    <citation type="journal article" date="2017" name="Proc. Natl. Acad. Sci. U.S.A.">
        <title>Simulation of Deepwater Horizon oil plume reveals substrate specialization within a complex community of hydrocarbon degraders.</title>
        <authorList>
            <person name="Hu P."/>
            <person name="Dubinsky E.A."/>
            <person name="Probst A.J."/>
            <person name="Wang J."/>
            <person name="Sieber C.M.K."/>
            <person name="Tom L.M."/>
            <person name="Gardinali P."/>
            <person name="Banfield J.F."/>
            <person name="Atlas R.M."/>
            <person name="Andersen G.L."/>
        </authorList>
    </citation>
    <scope>NUCLEOTIDE SEQUENCE [LARGE SCALE GENOMIC DNA]</scope>
</reference>
<protein>
    <recommendedName>
        <fullName evidence="5">5-formyltetrahydrofolate cyclo-ligase</fullName>
        <ecNumber evidence="5">6.3.3.2</ecNumber>
    </recommendedName>
</protein>
<dbReference type="SUPFAM" id="SSF100950">
    <property type="entry name" value="NagB/RpiA/CoA transferase-like"/>
    <property type="match status" value="1"/>
</dbReference>
<dbReference type="InterPro" id="IPR037171">
    <property type="entry name" value="NagB/RpiA_transferase-like"/>
</dbReference>
<dbReference type="Proteomes" id="UP000243053">
    <property type="component" value="Unassembled WGS sequence"/>
</dbReference>
<keyword evidence="3 4" id="KW-0067">ATP-binding</keyword>
<evidence type="ECO:0000313" key="7">
    <source>
        <dbReference type="Proteomes" id="UP000243053"/>
    </source>
</evidence>
<dbReference type="GO" id="GO:0009396">
    <property type="term" value="P:folic acid-containing compound biosynthetic process"/>
    <property type="evidence" value="ECO:0007669"/>
    <property type="project" value="TreeGrafter"/>
</dbReference>
<feature type="binding site" evidence="4">
    <location>
        <position position="50"/>
    </location>
    <ligand>
        <name>substrate</name>
    </ligand>
</feature>
<dbReference type="EC" id="6.3.3.2" evidence="5"/>
<proteinExistence type="inferred from homology"/>
<organism evidence="6 7">
    <name type="scientific">Colwellia psychrerythraea</name>
    <name type="common">Vibrio psychroerythus</name>
    <dbReference type="NCBI Taxonomy" id="28229"/>
    <lineage>
        <taxon>Bacteria</taxon>
        <taxon>Pseudomonadati</taxon>
        <taxon>Pseudomonadota</taxon>
        <taxon>Gammaproteobacteria</taxon>
        <taxon>Alteromonadales</taxon>
        <taxon>Colwelliaceae</taxon>
        <taxon>Colwellia</taxon>
    </lineage>
</organism>
<feature type="binding site" evidence="4">
    <location>
        <begin position="135"/>
        <end position="143"/>
    </location>
    <ligand>
        <name>ATP</name>
        <dbReference type="ChEBI" id="CHEBI:30616"/>
    </ligand>
</feature>
<dbReference type="PANTHER" id="PTHR23407:SF1">
    <property type="entry name" value="5-FORMYLTETRAHYDROFOLATE CYCLO-LIGASE"/>
    <property type="match status" value="1"/>
</dbReference>
<dbReference type="PIRSF" id="PIRSF006806">
    <property type="entry name" value="FTHF_cligase"/>
    <property type="match status" value="1"/>
</dbReference>
<comment type="caution">
    <text evidence="6">The sequence shown here is derived from an EMBL/GenBank/DDBJ whole genome shotgun (WGS) entry which is preliminary data.</text>
</comment>
<dbReference type="GO" id="GO:0005524">
    <property type="term" value="F:ATP binding"/>
    <property type="evidence" value="ECO:0007669"/>
    <property type="project" value="UniProtKB-KW"/>
</dbReference>
<keyword evidence="2 4" id="KW-0547">Nucleotide-binding</keyword>
<comment type="cofactor">
    <cofactor evidence="5">
        <name>Mg(2+)</name>
        <dbReference type="ChEBI" id="CHEBI:18420"/>
    </cofactor>
</comment>
<name>A0A1Y5ER09_COLPS</name>
<dbReference type="EMBL" id="MAAF01000007">
    <property type="protein sequence ID" value="OUR84920.1"/>
    <property type="molecule type" value="Genomic_DNA"/>
</dbReference>
<evidence type="ECO:0000256" key="5">
    <source>
        <dbReference type="RuleBase" id="RU361279"/>
    </source>
</evidence>
<feature type="binding site" evidence="4">
    <location>
        <begin position="4"/>
        <end position="8"/>
    </location>
    <ligand>
        <name>ATP</name>
        <dbReference type="ChEBI" id="CHEBI:30616"/>
    </ligand>
</feature>
<evidence type="ECO:0000256" key="1">
    <source>
        <dbReference type="ARBA" id="ARBA00010638"/>
    </source>
</evidence>
<gene>
    <name evidence="6" type="ORF">A9Q75_00840</name>
</gene>
<dbReference type="InterPro" id="IPR024185">
    <property type="entry name" value="FTHF_cligase-like_sf"/>
</dbReference>
<dbReference type="NCBIfam" id="TIGR02727">
    <property type="entry name" value="MTHFS_bact"/>
    <property type="match status" value="1"/>
</dbReference>